<comment type="similarity">
    <text evidence="1 4">Belongs to the bacterial solute-binding protein 9 family.</text>
</comment>
<dbReference type="Proteomes" id="UP000503297">
    <property type="component" value="Chromosome"/>
</dbReference>
<sequence length="330" mass="34922">MLRAAAVAMVACGVALGCVGCAGSGANSAGTAGGAGGGKPVVYATFFPVKDLTERIVGDKMEVRSVITGSQEPHDFELKTSDMAKLSKADLVVYNGAGMESFIDDLKRVVGDDSRFLDLSQGLTLLKGKDVHDHDHDGDGDHDGDHAEDGHGHAHGGVNPHTWLSIRNAQAELTSICDKVSALDPDNASFYRQNRDKALAEFKALDERFAAELGKVPAERRIFVVSHAAFNYLASDYGMKQVAVTGISPDEEPSAAELATIADFMKKSGVSTIFFEGTATPKVAETLAASTGARTSTLYTMESLTEDEAALGYLGLMERNLNALLESFDA</sequence>
<evidence type="ECO:0000256" key="4">
    <source>
        <dbReference type="RuleBase" id="RU003512"/>
    </source>
</evidence>
<dbReference type="PRINTS" id="PR00690">
    <property type="entry name" value="ADHESNFAMILY"/>
</dbReference>
<protein>
    <submittedName>
        <fullName evidence="7">Zinc ABC transporter solute-binding protein</fullName>
    </submittedName>
</protein>
<evidence type="ECO:0000256" key="5">
    <source>
        <dbReference type="SAM" id="MobiDB-lite"/>
    </source>
</evidence>
<accession>A0A6M8J3A9</accession>
<evidence type="ECO:0000313" key="7">
    <source>
        <dbReference type="EMBL" id="QKF07984.1"/>
    </source>
</evidence>
<name>A0A6M8J3A9_9ACTN</name>
<evidence type="ECO:0000256" key="6">
    <source>
        <dbReference type="SAM" id="SignalP"/>
    </source>
</evidence>
<dbReference type="InterPro" id="IPR050492">
    <property type="entry name" value="Bact_metal-bind_prot9"/>
</dbReference>
<gene>
    <name evidence="7" type="ORF">HLV38_02355</name>
</gene>
<organism evidence="7 8">
    <name type="scientific">Berryella wangjianweii</name>
    <dbReference type="NCBI Taxonomy" id="2734634"/>
    <lineage>
        <taxon>Bacteria</taxon>
        <taxon>Bacillati</taxon>
        <taxon>Actinomycetota</taxon>
        <taxon>Coriobacteriia</taxon>
        <taxon>Eggerthellales</taxon>
        <taxon>Eggerthellaceae</taxon>
        <taxon>Berryella</taxon>
    </lineage>
</organism>
<dbReference type="PRINTS" id="PR00691">
    <property type="entry name" value="ADHESINB"/>
</dbReference>
<evidence type="ECO:0000313" key="8">
    <source>
        <dbReference type="Proteomes" id="UP000503297"/>
    </source>
</evidence>
<dbReference type="SUPFAM" id="SSF53807">
    <property type="entry name" value="Helical backbone' metal receptor"/>
    <property type="match status" value="1"/>
</dbReference>
<evidence type="ECO:0000256" key="2">
    <source>
        <dbReference type="ARBA" id="ARBA00022448"/>
    </source>
</evidence>
<dbReference type="InterPro" id="IPR006127">
    <property type="entry name" value="ZnuA-like"/>
</dbReference>
<dbReference type="GO" id="GO:0030001">
    <property type="term" value="P:metal ion transport"/>
    <property type="evidence" value="ECO:0007669"/>
    <property type="project" value="InterPro"/>
</dbReference>
<dbReference type="AlphaFoldDB" id="A0A6M8J3A9"/>
<feature type="compositionally biased region" description="Basic and acidic residues" evidence="5">
    <location>
        <begin position="129"/>
        <end position="152"/>
    </location>
</feature>
<dbReference type="Gene3D" id="3.40.50.1980">
    <property type="entry name" value="Nitrogenase molybdenum iron protein domain"/>
    <property type="match status" value="2"/>
</dbReference>
<dbReference type="GO" id="GO:0046872">
    <property type="term" value="F:metal ion binding"/>
    <property type="evidence" value="ECO:0007669"/>
    <property type="project" value="InterPro"/>
</dbReference>
<dbReference type="InterPro" id="IPR006128">
    <property type="entry name" value="Lipoprotein_PsaA-like"/>
</dbReference>
<evidence type="ECO:0000256" key="3">
    <source>
        <dbReference type="ARBA" id="ARBA00022729"/>
    </source>
</evidence>
<evidence type="ECO:0000256" key="1">
    <source>
        <dbReference type="ARBA" id="ARBA00011028"/>
    </source>
</evidence>
<keyword evidence="2 4" id="KW-0813">Transport</keyword>
<feature type="chain" id="PRO_5039225154" evidence="6">
    <location>
        <begin position="18"/>
        <end position="330"/>
    </location>
</feature>
<keyword evidence="8" id="KW-1185">Reference proteome</keyword>
<dbReference type="PANTHER" id="PTHR42953:SF3">
    <property type="entry name" value="HIGH-AFFINITY ZINC UPTAKE SYSTEM PROTEIN ZNUA"/>
    <property type="match status" value="1"/>
</dbReference>
<dbReference type="GO" id="GO:0007155">
    <property type="term" value="P:cell adhesion"/>
    <property type="evidence" value="ECO:0007669"/>
    <property type="project" value="InterPro"/>
</dbReference>
<dbReference type="EMBL" id="CP053716">
    <property type="protein sequence ID" value="QKF07984.1"/>
    <property type="molecule type" value="Genomic_DNA"/>
</dbReference>
<reference evidence="8" key="1">
    <citation type="submission" date="2020-05" db="EMBL/GenBank/DDBJ databases">
        <title>Novel species in genus Nocardioides.</title>
        <authorList>
            <person name="Zhang G."/>
        </authorList>
    </citation>
    <scope>NUCLEOTIDE SEQUENCE [LARGE SCALE GENOMIC DNA]</scope>
    <source>
        <strain evidence="8">zg-1050</strain>
    </source>
</reference>
<feature type="region of interest" description="Disordered" evidence="5">
    <location>
        <begin position="129"/>
        <end position="161"/>
    </location>
</feature>
<dbReference type="Pfam" id="PF01297">
    <property type="entry name" value="ZnuA"/>
    <property type="match status" value="1"/>
</dbReference>
<dbReference type="PANTHER" id="PTHR42953">
    <property type="entry name" value="HIGH-AFFINITY ZINC UPTAKE SYSTEM PROTEIN ZNUA-RELATED"/>
    <property type="match status" value="1"/>
</dbReference>
<dbReference type="InterPro" id="IPR006129">
    <property type="entry name" value="AdhesinB"/>
</dbReference>
<proteinExistence type="inferred from homology"/>
<feature type="signal peptide" evidence="6">
    <location>
        <begin position="1"/>
        <end position="17"/>
    </location>
</feature>
<dbReference type="KEGG" id="bwa:HLV38_02355"/>
<dbReference type="PROSITE" id="PS51257">
    <property type="entry name" value="PROKAR_LIPOPROTEIN"/>
    <property type="match status" value="1"/>
</dbReference>
<keyword evidence="3 6" id="KW-0732">Signal</keyword>